<protein>
    <submittedName>
        <fullName evidence="5">LacI family transcriptional regulator</fullName>
    </submittedName>
</protein>
<dbReference type="GO" id="GO:0000976">
    <property type="term" value="F:transcription cis-regulatory region binding"/>
    <property type="evidence" value="ECO:0007669"/>
    <property type="project" value="TreeGrafter"/>
</dbReference>
<dbReference type="Pfam" id="PF13377">
    <property type="entry name" value="Peripla_BP_3"/>
    <property type="match status" value="1"/>
</dbReference>
<feature type="domain" description="HTH lacI-type" evidence="4">
    <location>
        <begin position="5"/>
        <end position="60"/>
    </location>
</feature>
<dbReference type="EMBL" id="JAPDIA010000007">
    <property type="protein sequence ID" value="MDG0811231.1"/>
    <property type="molecule type" value="Genomic_DNA"/>
</dbReference>
<proteinExistence type="predicted"/>
<dbReference type="SUPFAM" id="SSF47413">
    <property type="entry name" value="lambda repressor-like DNA-binding domains"/>
    <property type="match status" value="1"/>
</dbReference>
<dbReference type="AlphaFoldDB" id="A0A9X4KVT3"/>
<name>A0A9X4KVT3_9BACL</name>
<dbReference type="InterPro" id="IPR028082">
    <property type="entry name" value="Peripla_BP_I"/>
</dbReference>
<comment type="caution">
    <text evidence="5">The sequence shown here is derived from an EMBL/GenBank/DDBJ whole genome shotgun (WGS) entry which is preliminary data.</text>
</comment>
<dbReference type="Gene3D" id="3.40.50.2300">
    <property type="match status" value="2"/>
</dbReference>
<keyword evidence="2" id="KW-0238">DNA-binding</keyword>
<keyword evidence="1" id="KW-0805">Transcription regulation</keyword>
<dbReference type="InterPro" id="IPR046335">
    <property type="entry name" value="LacI/GalR-like_sensor"/>
</dbReference>
<gene>
    <name evidence="5" type="ORF">OMP40_19070</name>
</gene>
<dbReference type="PANTHER" id="PTHR30146:SF109">
    <property type="entry name" value="HTH-TYPE TRANSCRIPTIONAL REGULATOR GALS"/>
    <property type="match status" value="1"/>
</dbReference>
<dbReference type="CDD" id="cd01392">
    <property type="entry name" value="HTH_LacI"/>
    <property type="match status" value="1"/>
</dbReference>
<keyword evidence="6" id="KW-1185">Reference proteome</keyword>
<dbReference type="SMART" id="SM00354">
    <property type="entry name" value="HTH_LACI"/>
    <property type="match status" value="1"/>
</dbReference>
<evidence type="ECO:0000259" key="4">
    <source>
        <dbReference type="PROSITE" id="PS50932"/>
    </source>
</evidence>
<reference evidence="5" key="1">
    <citation type="submission" date="2022-10" db="EMBL/GenBank/DDBJ databases">
        <title>Comparative genomic analysis of Cohnella hashimotonis sp. nov., isolated from the International Space Station.</title>
        <authorList>
            <person name="Simpson A."/>
            <person name="Venkateswaran K."/>
        </authorList>
    </citation>
    <scope>NUCLEOTIDE SEQUENCE</scope>
    <source>
        <strain evidence="5">DSM 28161</strain>
    </source>
</reference>
<dbReference type="GO" id="GO:0003700">
    <property type="term" value="F:DNA-binding transcription factor activity"/>
    <property type="evidence" value="ECO:0007669"/>
    <property type="project" value="TreeGrafter"/>
</dbReference>
<dbReference type="PROSITE" id="PS00356">
    <property type="entry name" value="HTH_LACI_1"/>
    <property type="match status" value="1"/>
</dbReference>
<evidence type="ECO:0000313" key="6">
    <source>
        <dbReference type="Proteomes" id="UP001153404"/>
    </source>
</evidence>
<keyword evidence="3" id="KW-0804">Transcription</keyword>
<dbReference type="Gene3D" id="1.10.260.40">
    <property type="entry name" value="lambda repressor-like DNA-binding domains"/>
    <property type="match status" value="1"/>
</dbReference>
<dbReference type="Proteomes" id="UP001153404">
    <property type="component" value="Unassembled WGS sequence"/>
</dbReference>
<dbReference type="RefSeq" id="WP_277533724.1">
    <property type="nucleotide sequence ID" value="NZ_JAPDIA010000007.1"/>
</dbReference>
<evidence type="ECO:0000313" key="5">
    <source>
        <dbReference type="EMBL" id="MDG0811231.1"/>
    </source>
</evidence>
<evidence type="ECO:0000256" key="2">
    <source>
        <dbReference type="ARBA" id="ARBA00023125"/>
    </source>
</evidence>
<dbReference type="SUPFAM" id="SSF53822">
    <property type="entry name" value="Periplasmic binding protein-like I"/>
    <property type="match status" value="1"/>
</dbReference>
<evidence type="ECO:0000256" key="1">
    <source>
        <dbReference type="ARBA" id="ARBA00023015"/>
    </source>
</evidence>
<dbReference type="Pfam" id="PF00356">
    <property type="entry name" value="LacI"/>
    <property type="match status" value="1"/>
</dbReference>
<evidence type="ECO:0000256" key="3">
    <source>
        <dbReference type="ARBA" id="ARBA00023163"/>
    </source>
</evidence>
<dbReference type="InterPro" id="IPR000843">
    <property type="entry name" value="HTH_LacI"/>
</dbReference>
<dbReference type="CDD" id="cd06267">
    <property type="entry name" value="PBP1_LacI_sugar_binding-like"/>
    <property type="match status" value="1"/>
</dbReference>
<dbReference type="PROSITE" id="PS50932">
    <property type="entry name" value="HTH_LACI_2"/>
    <property type="match status" value="1"/>
</dbReference>
<dbReference type="PANTHER" id="PTHR30146">
    <property type="entry name" value="LACI-RELATED TRANSCRIPTIONAL REPRESSOR"/>
    <property type="match status" value="1"/>
</dbReference>
<sequence>MSKSVTVHDIAKLANVSSATVSRVLSNSDYPVSEKLRTRILQIAEEVNYVPNLLGKQLKKNSTMTIGIIIPSIINPFYSAVAFGVEEVARQEGFTVFTCNSLQDPELEDEYIQTMMEKQVKGVIISSITTNKEKLKRLIKMNVNVIAIDQKLDEEGISQIEFDHRKGGFLAAKYLQGKGHTRIGYATTKLNRPSRKGICLGYVDAMNEAGLEPFVEEYRSDETVNPIFEFETGRELARRMMDAERPPTAIFACNDLLAFGVIHELRARGLQVPSDVSVMGFDGIDVGQMIHPPLTTVKQPDYEMGKMACRMLVDMTRGEDKPMFNVTLQPKVLERQSVRDLNG</sequence>
<dbReference type="InterPro" id="IPR010982">
    <property type="entry name" value="Lambda_DNA-bd_dom_sf"/>
</dbReference>
<organism evidence="5 6">
    <name type="scientific">Cohnella rhizosphaerae</name>
    <dbReference type="NCBI Taxonomy" id="1457232"/>
    <lineage>
        <taxon>Bacteria</taxon>
        <taxon>Bacillati</taxon>
        <taxon>Bacillota</taxon>
        <taxon>Bacilli</taxon>
        <taxon>Bacillales</taxon>
        <taxon>Paenibacillaceae</taxon>
        <taxon>Cohnella</taxon>
    </lineage>
</organism>
<accession>A0A9X4KVT3</accession>